<reference evidence="2" key="1">
    <citation type="submission" date="2023-06" db="EMBL/GenBank/DDBJ databases">
        <authorList>
            <person name="Jiang Y."/>
            <person name="Liu Q."/>
        </authorList>
    </citation>
    <scope>NUCLEOTIDE SEQUENCE</scope>
    <source>
        <strain evidence="2">CGMCC 1.12090</strain>
    </source>
</reference>
<proteinExistence type="predicted"/>
<protein>
    <submittedName>
        <fullName evidence="2">Acetylacetone-cleaving protein</fullName>
    </submittedName>
</protein>
<accession>A0ABT8S9W2</accession>
<dbReference type="Gene3D" id="2.60.120.10">
    <property type="entry name" value="Jelly Rolls"/>
    <property type="match status" value="1"/>
</dbReference>
<organism evidence="2 3">
    <name type="scientific">Variovorax ginsengisoli</name>
    <dbReference type="NCBI Taxonomy" id="363844"/>
    <lineage>
        <taxon>Bacteria</taxon>
        <taxon>Pseudomonadati</taxon>
        <taxon>Pseudomonadota</taxon>
        <taxon>Betaproteobacteria</taxon>
        <taxon>Burkholderiales</taxon>
        <taxon>Comamonadaceae</taxon>
        <taxon>Variovorax</taxon>
    </lineage>
</organism>
<name>A0ABT8S9W2_9BURK</name>
<dbReference type="Pfam" id="PF12973">
    <property type="entry name" value="Cupin_7"/>
    <property type="match status" value="1"/>
</dbReference>
<dbReference type="InterPro" id="IPR014710">
    <property type="entry name" value="RmlC-like_jellyroll"/>
</dbReference>
<keyword evidence="3" id="KW-1185">Reference proteome</keyword>
<dbReference type="SUPFAM" id="SSF51182">
    <property type="entry name" value="RmlC-like cupins"/>
    <property type="match status" value="1"/>
</dbReference>
<sequence>MKPKTNEEYVQIDEVQWKPFPAAFSTGGIRWKLLNVSPGQGSWSAIFDCPAHSSFAPHIHAGPGEYLLTKGKMDVRGGKANGGATAIAPGYGFESSGARHDKTTFPIDSEFYMTFLGPLTFVKPDGSPIAVVGWEEVQSAWG</sequence>
<dbReference type="RefSeq" id="WP_301813511.1">
    <property type="nucleotide sequence ID" value="NZ_JAUJZH010000021.1"/>
</dbReference>
<evidence type="ECO:0000259" key="1">
    <source>
        <dbReference type="Pfam" id="PF12973"/>
    </source>
</evidence>
<feature type="domain" description="ChrR-like cupin" evidence="1">
    <location>
        <begin position="6"/>
        <end position="119"/>
    </location>
</feature>
<dbReference type="InterPro" id="IPR011051">
    <property type="entry name" value="RmlC_Cupin_sf"/>
</dbReference>
<dbReference type="EMBL" id="JAUKVY010000021">
    <property type="protein sequence ID" value="MDO1535711.1"/>
    <property type="molecule type" value="Genomic_DNA"/>
</dbReference>
<evidence type="ECO:0000313" key="2">
    <source>
        <dbReference type="EMBL" id="MDO1535711.1"/>
    </source>
</evidence>
<gene>
    <name evidence="2" type="ORF">Q2T77_25845</name>
</gene>
<comment type="caution">
    <text evidence="2">The sequence shown here is derived from an EMBL/GenBank/DDBJ whole genome shotgun (WGS) entry which is preliminary data.</text>
</comment>
<dbReference type="Proteomes" id="UP001169027">
    <property type="component" value="Unassembled WGS sequence"/>
</dbReference>
<evidence type="ECO:0000313" key="3">
    <source>
        <dbReference type="Proteomes" id="UP001169027"/>
    </source>
</evidence>
<dbReference type="InterPro" id="IPR025979">
    <property type="entry name" value="ChrR-like_cupin_dom"/>
</dbReference>